<dbReference type="Gene3D" id="3.40.50.1820">
    <property type="entry name" value="alpha/beta hydrolase"/>
    <property type="match status" value="1"/>
</dbReference>
<feature type="region of interest" description="Disordered" evidence="1">
    <location>
        <begin position="474"/>
        <end position="495"/>
    </location>
</feature>
<dbReference type="OrthoDB" id="5985073at2759"/>
<evidence type="ECO:0000256" key="2">
    <source>
        <dbReference type="SAM" id="Phobius"/>
    </source>
</evidence>
<dbReference type="AlphaFoldDB" id="A0A0P1BAV5"/>
<dbReference type="SUPFAM" id="SSF53474">
    <property type="entry name" value="alpha/beta-Hydrolases"/>
    <property type="match status" value="1"/>
</dbReference>
<dbReference type="InterPro" id="IPR029058">
    <property type="entry name" value="AB_hydrolase_fold"/>
</dbReference>
<feature type="chain" id="PRO_5006059337" evidence="3">
    <location>
        <begin position="24"/>
        <end position="550"/>
    </location>
</feature>
<sequence length="550" mass="60698">MRVFASGSALAAAAVLSAASCLARDMGSSNPATHQMRRRPRSELLDLVARQAQAPAQVPATDELQQQIMQQAQTDPIGAARQADSLQGVWGNTQGGGNLPFTLISGDSESDPFGPNNQYSWNRNVDWVPNANANPAGDDAQNTQGWTGLPDVVGFQLNRTWEVVPGATQPFYISAGWQDRASTIKRAVITMPGKPRDSWKYSQLVRIALNVTVTNFQQYGLTNFDDVIVIGPAWLNQFDQEYGASRPTDLIFHGSQWQSGGYSRSPNLTRSITTYDVLDAFTDWLFDQKQFPALTSVAFAGHSMGGQAVQRYALLKKTKAYDRNIHYWIGNPGSWAWLSDSRTFPTSNCSATFDEWQYGLGGNQTKVTKYARKDVIANRQDVVDRFKTRNVHYGLGLLDNGAGDTHCEAITQGGNHLNRGNQFVLAYENNGGFPSTHTVDYVPNATHQDYSMISWNFTLQRLFTDGIQTRQPALTDLRNPGDKNKTTGAVPNPPPRAFATPIHKIVAYALLGGSVAGTALAFFILPFLFSNNTSTWEQEQWEAESKRKLL</sequence>
<organism evidence="4 5">
    <name type="scientific">Ceraceosorus bombacis</name>
    <dbReference type="NCBI Taxonomy" id="401625"/>
    <lineage>
        <taxon>Eukaryota</taxon>
        <taxon>Fungi</taxon>
        <taxon>Dikarya</taxon>
        <taxon>Basidiomycota</taxon>
        <taxon>Ustilaginomycotina</taxon>
        <taxon>Exobasidiomycetes</taxon>
        <taxon>Ceraceosorales</taxon>
        <taxon>Ceraceosoraceae</taxon>
        <taxon>Ceraceosorus</taxon>
    </lineage>
</organism>
<keyword evidence="2" id="KW-0472">Membrane</keyword>
<feature type="transmembrane region" description="Helical" evidence="2">
    <location>
        <begin position="505"/>
        <end position="529"/>
    </location>
</feature>
<feature type="signal peptide" evidence="3">
    <location>
        <begin position="1"/>
        <end position="23"/>
    </location>
</feature>
<protein>
    <submittedName>
        <fullName evidence="4">Uncharacterized protein</fullName>
    </submittedName>
</protein>
<reference evidence="4 5" key="1">
    <citation type="submission" date="2014-09" db="EMBL/GenBank/DDBJ databases">
        <authorList>
            <person name="Magalhaes I.L.F."/>
            <person name="Oliveira U."/>
            <person name="Santos F.R."/>
            <person name="Vidigal T.H.D.A."/>
            <person name="Brescovit A.D."/>
            <person name="Santos A.J."/>
        </authorList>
    </citation>
    <scope>NUCLEOTIDE SEQUENCE [LARGE SCALE GENOMIC DNA]</scope>
</reference>
<keyword evidence="2" id="KW-0812">Transmembrane</keyword>
<dbReference type="PANTHER" id="PTHR35560:SF3">
    <property type="entry name" value="PEPTIDASE S9 PROLYL OLIGOPEPTIDASE CATALYTIC DOMAIN-CONTAINING PROTEIN"/>
    <property type="match status" value="1"/>
</dbReference>
<dbReference type="EMBL" id="CCYA01000149">
    <property type="protein sequence ID" value="CEH12351.1"/>
    <property type="molecule type" value="Genomic_DNA"/>
</dbReference>
<dbReference type="STRING" id="401625.A0A0P1BAV5"/>
<keyword evidence="5" id="KW-1185">Reference proteome</keyword>
<evidence type="ECO:0000313" key="4">
    <source>
        <dbReference type="EMBL" id="CEH12351.1"/>
    </source>
</evidence>
<accession>A0A0P1BAV5</accession>
<dbReference type="PROSITE" id="PS51257">
    <property type="entry name" value="PROKAR_LIPOPROTEIN"/>
    <property type="match status" value="1"/>
</dbReference>
<dbReference type="Proteomes" id="UP000054845">
    <property type="component" value="Unassembled WGS sequence"/>
</dbReference>
<keyword evidence="2" id="KW-1133">Transmembrane helix</keyword>
<proteinExistence type="predicted"/>
<evidence type="ECO:0000313" key="5">
    <source>
        <dbReference type="Proteomes" id="UP000054845"/>
    </source>
</evidence>
<evidence type="ECO:0000256" key="1">
    <source>
        <dbReference type="SAM" id="MobiDB-lite"/>
    </source>
</evidence>
<keyword evidence="3" id="KW-0732">Signal</keyword>
<name>A0A0P1BAV5_9BASI</name>
<dbReference type="PANTHER" id="PTHR35560">
    <property type="entry name" value="BLL0132 PROTEIN"/>
    <property type="match status" value="1"/>
</dbReference>
<evidence type="ECO:0000256" key="3">
    <source>
        <dbReference type="SAM" id="SignalP"/>
    </source>
</evidence>